<feature type="binding site" evidence="4">
    <location>
        <begin position="63"/>
        <end position="66"/>
    </location>
    <ligand>
        <name>GTP</name>
        <dbReference type="ChEBI" id="CHEBI:37565"/>
    </ligand>
</feature>
<dbReference type="EMBL" id="LWDV01000010">
    <property type="protein sequence ID" value="OCL25412.1"/>
    <property type="molecule type" value="Genomic_DNA"/>
</dbReference>
<dbReference type="PANTHER" id="PTHR30448:SF0">
    <property type="entry name" value="RNASE ADAPTER PROTEIN RAPZ"/>
    <property type="match status" value="1"/>
</dbReference>
<keyword evidence="1 4" id="KW-0547">Nucleotide-binding</keyword>
<evidence type="ECO:0000256" key="2">
    <source>
        <dbReference type="ARBA" id="ARBA00022840"/>
    </source>
</evidence>
<evidence type="ECO:0000259" key="5">
    <source>
        <dbReference type="Pfam" id="PF03668"/>
    </source>
</evidence>
<reference evidence="7 8" key="2">
    <citation type="submission" date="2016-08" db="EMBL/GenBank/DDBJ databases">
        <title>Orenia metallireducens sp. nov. strain Z6, a Novel Metal-reducing Firmicute from the Deep Subsurface.</title>
        <authorList>
            <person name="Maxim B.I."/>
            <person name="Kenneth K."/>
            <person name="Flynn T.M."/>
            <person name="Oloughlin E.J."/>
            <person name="Locke R.A."/>
            <person name="Weber J.R."/>
            <person name="Egan S.M."/>
            <person name="Mackie R.I."/>
            <person name="Cann I.K."/>
        </authorList>
    </citation>
    <scope>NUCLEOTIDE SEQUENCE [LARGE SCALE GENOMIC DNA]</scope>
    <source>
        <strain evidence="7 8">Z6</strain>
    </source>
</reference>
<keyword evidence="3 4" id="KW-0342">GTP-binding</keyword>
<dbReference type="GO" id="GO:0005525">
    <property type="term" value="F:GTP binding"/>
    <property type="evidence" value="ECO:0007669"/>
    <property type="project" value="UniProtKB-UniRule"/>
</dbReference>
<comment type="caution">
    <text evidence="7">The sequence shown here is derived from an EMBL/GenBank/DDBJ whole genome shotgun (WGS) entry which is preliminary data.</text>
</comment>
<dbReference type="GO" id="GO:0005524">
    <property type="term" value="F:ATP binding"/>
    <property type="evidence" value="ECO:0007669"/>
    <property type="project" value="UniProtKB-UniRule"/>
</dbReference>
<dbReference type="PANTHER" id="PTHR30448">
    <property type="entry name" value="RNASE ADAPTER PROTEIN RAPZ"/>
    <property type="match status" value="1"/>
</dbReference>
<dbReference type="RefSeq" id="WP_068719324.1">
    <property type="nucleotide sequence ID" value="NZ_LWDV01000010.1"/>
</dbReference>
<evidence type="ECO:0000256" key="1">
    <source>
        <dbReference type="ARBA" id="ARBA00022741"/>
    </source>
</evidence>
<evidence type="ECO:0000259" key="6">
    <source>
        <dbReference type="Pfam" id="PF22740"/>
    </source>
</evidence>
<dbReference type="AlphaFoldDB" id="A0A1C0A5J7"/>
<dbReference type="InterPro" id="IPR053930">
    <property type="entry name" value="RapZ-like_N"/>
</dbReference>
<feature type="domain" description="RapZ C-terminal" evidence="6">
    <location>
        <begin position="168"/>
        <end position="285"/>
    </location>
</feature>
<dbReference type="InterPro" id="IPR027417">
    <property type="entry name" value="P-loop_NTPase"/>
</dbReference>
<dbReference type="Gene3D" id="3.40.50.300">
    <property type="entry name" value="P-loop containing nucleotide triphosphate hydrolases"/>
    <property type="match status" value="1"/>
</dbReference>
<feature type="binding site" evidence="4">
    <location>
        <begin position="12"/>
        <end position="19"/>
    </location>
    <ligand>
        <name>ATP</name>
        <dbReference type="ChEBI" id="CHEBI:30616"/>
    </ligand>
</feature>
<dbReference type="HAMAP" id="MF_00636">
    <property type="entry name" value="RapZ_like"/>
    <property type="match status" value="1"/>
</dbReference>
<dbReference type="NCBIfam" id="NF003828">
    <property type="entry name" value="PRK05416.1"/>
    <property type="match status" value="1"/>
</dbReference>
<evidence type="ECO:0000313" key="7">
    <source>
        <dbReference type="EMBL" id="OCL25412.1"/>
    </source>
</evidence>
<dbReference type="OrthoDB" id="9784461at2"/>
<keyword evidence="2 4" id="KW-0067">ATP-binding</keyword>
<evidence type="ECO:0000256" key="4">
    <source>
        <dbReference type="HAMAP-Rule" id="MF_00636"/>
    </source>
</evidence>
<dbReference type="Proteomes" id="UP000093514">
    <property type="component" value="Unassembled WGS sequence"/>
</dbReference>
<organism evidence="7 8">
    <name type="scientific">Orenia metallireducens</name>
    <dbReference type="NCBI Taxonomy" id="1413210"/>
    <lineage>
        <taxon>Bacteria</taxon>
        <taxon>Bacillati</taxon>
        <taxon>Bacillota</taxon>
        <taxon>Clostridia</taxon>
        <taxon>Halanaerobiales</taxon>
        <taxon>Halobacteroidaceae</taxon>
        <taxon>Orenia</taxon>
    </lineage>
</organism>
<accession>A0A1C0A5J7</accession>
<name>A0A1C0A5J7_9FIRM</name>
<dbReference type="Pfam" id="PF22740">
    <property type="entry name" value="PapZ_C"/>
    <property type="match status" value="1"/>
</dbReference>
<sequence length="287" mass="32961">MSQDKDFIIITGMSGAGKSETIKSLEDLGFFCVDNLPPALISKFAEMYLHSKENIDQVALVVDVRGRDFFDSIFEELAILEQLGVDYKILFLEADTQVLINRFKNTRRRHPLAPEGRISEAIALERSKLEEIRGKADKIIDTSDLSSKDLKKELEDIFIKESKESKLTISVLSFGFKYGVPLDADLMFDVRFLPNPHYVDSLRPLTGETKNVQEYVLKWPITQKFKEKLFDLIEFLLPNYIKEGKSHLTIAFGCTGGKHRSVTFAEKLYEELRGRYNILIEHRDSKK</sequence>
<dbReference type="Pfam" id="PF03668">
    <property type="entry name" value="RapZ-like_N"/>
    <property type="match status" value="1"/>
</dbReference>
<reference evidence="8" key="1">
    <citation type="submission" date="2016-07" db="EMBL/GenBank/DDBJ databases">
        <authorList>
            <person name="Florea S."/>
            <person name="Webb J.S."/>
            <person name="Jaromczyk J."/>
            <person name="Schardl C.L."/>
        </authorList>
    </citation>
    <scope>NUCLEOTIDE SEQUENCE [LARGE SCALE GENOMIC DNA]</scope>
    <source>
        <strain evidence="8">Z6</strain>
    </source>
</reference>
<dbReference type="PIRSF" id="PIRSF005052">
    <property type="entry name" value="P-loopkin"/>
    <property type="match status" value="1"/>
</dbReference>
<proteinExistence type="inferred from homology"/>
<protein>
    <submittedName>
        <fullName evidence="7">RNase adaptor protein RapZ</fullName>
    </submittedName>
</protein>
<evidence type="ECO:0000313" key="8">
    <source>
        <dbReference type="Proteomes" id="UP000093514"/>
    </source>
</evidence>
<evidence type="ECO:0000256" key="3">
    <source>
        <dbReference type="ARBA" id="ARBA00023134"/>
    </source>
</evidence>
<dbReference type="InterPro" id="IPR005337">
    <property type="entry name" value="RapZ-like"/>
</dbReference>
<keyword evidence="8" id="KW-1185">Reference proteome</keyword>
<gene>
    <name evidence="7" type="ORF">U472_13770</name>
</gene>
<dbReference type="SUPFAM" id="SSF52540">
    <property type="entry name" value="P-loop containing nucleoside triphosphate hydrolases"/>
    <property type="match status" value="1"/>
</dbReference>
<feature type="domain" description="RapZ-like N-terminal" evidence="5">
    <location>
        <begin position="6"/>
        <end position="159"/>
    </location>
</feature>
<dbReference type="InterPro" id="IPR053931">
    <property type="entry name" value="RapZ_C"/>
</dbReference>